<protein>
    <submittedName>
        <fullName evidence="3">Site-specific DNA recombinase</fullName>
    </submittedName>
</protein>
<dbReference type="Gene3D" id="3.40.50.1390">
    <property type="entry name" value="Resolvase, N-terminal catalytic domain"/>
    <property type="match status" value="1"/>
</dbReference>
<dbReference type="PANTHER" id="PTHR30461">
    <property type="entry name" value="DNA-INVERTASE FROM LAMBDOID PROPHAGE"/>
    <property type="match status" value="1"/>
</dbReference>
<dbReference type="PANTHER" id="PTHR30461:SF23">
    <property type="entry name" value="DNA RECOMBINASE-RELATED"/>
    <property type="match status" value="1"/>
</dbReference>
<dbReference type="Proteomes" id="UP000183469">
    <property type="component" value="Unassembled WGS sequence"/>
</dbReference>
<dbReference type="SUPFAM" id="SSF53041">
    <property type="entry name" value="Resolvase-like"/>
    <property type="match status" value="1"/>
</dbReference>
<evidence type="ECO:0000259" key="2">
    <source>
        <dbReference type="PROSITE" id="PS51737"/>
    </source>
</evidence>
<dbReference type="OrthoDB" id="1628005at2"/>
<evidence type="ECO:0000313" key="3">
    <source>
        <dbReference type="EMBL" id="SDZ76217.1"/>
    </source>
</evidence>
<dbReference type="RefSeq" id="WP_074670498.1">
    <property type="nucleotide sequence ID" value="NZ_FNQG01000002.1"/>
</dbReference>
<dbReference type="Pfam" id="PF07508">
    <property type="entry name" value="Recombinase"/>
    <property type="match status" value="1"/>
</dbReference>
<evidence type="ECO:0000313" key="4">
    <source>
        <dbReference type="Proteomes" id="UP000183469"/>
    </source>
</evidence>
<dbReference type="EMBL" id="FNQG01000002">
    <property type="protein sequence ID" value="SDZ76217.1"/>
    <property type="molecule type" value="Genomic_DNA"/>
</dbReference>
<feature type="domain" description="Resolvase/invertase-type recombinase catalytic" evidence="1">
    <location>
        <begin position="25"/>
        <end position="173"/>
    </location>
</feature>
<dbReference type="InterPro" id="IPR006119">
    <property type="entry name" value="Resolv_N"/>
</dbReference>
<dbReference type="PROSITE" id="PS51737">
    <property type="entry name" value="RECOMBINASE_DNA_BIND"/>
    <property type="match status" value="1"/>
</dbReference>
<dbReference type="AlphaFoldDB" id="A0A1H3VN36"/>
<dbReference type="PROSITE" id="PS51736">
    <property type="entry name" value="RECOMBINASES_3"/>
    <property type="match status" value="1"/>
</dbReference>
<dbReference type="GO" id="GO:0000150">
    <property type="term" value="F:DNA strand exchange activity"/>
    <property type="evidence" value="ECO:0007669"/>
    <property type="project" value="InterPro"/>
</dbReference>
<dbReference type="CDD" id="cd00338">
    <property type="entry name" value="Ser_Recombinase"/>
    <property type="match status" value="1"/>
</dbReference>
<proteinExistence type="predicted"/>
<name>A0A1H3VN36_SELRU</name>
<dbReference type="InterPro" id="IPR011109">
    <property type="entry name" value="DNA_bind_recombinase_dom"/>
</dbReference>
<dbReference type="InterPro" id="IPR038109">
    <property type="entry name" value="DNA_bind_recomb_sf"/>
</dbReference>
<reference evidence="3 4" key="1">
    <citation type="submission" date="2016-10" db="EMBL/GenBank/DDBJ databases">
        <authorList>
            <person name="de Groot N.N."/>
        </authorList>
    </citation>
    <scope>NUCLEOTIDE SEQUENCE [LARGE SCALE GENOMIC DNA]</scope>
    <source>
        <strain evidence="3 4">DSM 2872</strain>
    </source>
</reference>
<accession>A0A1H3VN36</accession>
<dbReference type="Pfam" id="PF00239">
    <property type="entry name" value="Resolvase"/>
    <property type="match status" value="1"/>
</dbReference>
<sequence>MEVQVIKSTKKEQAPSTAANSKIYHVAAYCRVSTDELEQKSSYESQISYYKQKIAEHNDWKLVGIYSDEAISGTQTNKRTGFQDMINDCRSGIIDLIITKSISRFARNTQDVLKYVRELQDRHIAVIFEEENINTLRMDGELLLSILSAVYQQEVENTSAHVKKGLRMKMQRGELVGYAACLGFDYDVQTKKLSINPEEAKIVRYIFKRYLEGAGALKITKELEAMGVKTKRGSSNWAPTTVIGIIKNEKYVGNVVQGKTYTVNPITKKRRKNNGELDSFRRIDNHPAIISKEDFALAQEIRMGRGAAQSSTEVGKITRFGRRYAFSHMIECGFCGEKYVRRSWHAGTSYAKSVWQCGKSTKEGRKKCPHSRIVSEAELEKAFVDSYNAVNTADNAETMVIFEDLMKEVITKQAKGESKGQLESKIAVVHKKIDMLLDMHLNQEIEDDDYGKKYKMLREELAELDKRMKSMEAVKLAALTPEQRLMKFRKVITENPDLPEFNRDLFEAVIKKVTIGGISPDGESNPCLVRFEYVHGIIDEKEVKGTSKGAKTQEEELSVTEVHEEHSDYGKAAQLTDLQKKSLDSMLGNGVISKTLYAKTADRLINANKVTGGLPGR</sequence>
<dbReference type="Pfam" id="PF13408">
    <property type="entry name" value="Zn_ribbon_recom"/>
    <property type="match status" value="1"/>
</dbReference>
<dbReference type="InterPro" id="IPR050639">
    <property type="entry name" value="SSR_resolvase"/>
</dbReference>
<gene>
    <name evidence="3" type="ORF">SAMN05660648_00418</name>
</gene>
<feature type="domain" description="Recombinase" evidence="2">
    <location>
        <begin position="183"/>
        <end position="308"/>
    </location>
</feature>
<dbReference type="InterPro" id="IPR036162">
    <property type="entry name" value="Resolvase-like_N_sf"/>
</dbReference>
<dbReference type="InterPro" id="IPR025827">
    <property type="entry name" value="Zn_ribbon_recom_dom"/>
</dbReference>
<dbReference type="GO" id="GO:0003677">
    <property type="term" value="F:DNA binding"/>
    <property type="evidence" value="ECO:0007669"/>
    <property type="project" value="InterPro"/>
</dbReference>
<dbReference type="SMART" id="SM00857">
    <property type="entry name" value="Resolvase"/>
    <property type="match status" value="1"/>
</dbReference>
<organism evidence="3 4">
    <name type="scientific">Selenomonas ruminantium</name>
    <dbReference type="NCBI Taxonomy" id="971"/>
    <lineage>
        <taxon>Bacteria</taxon>
        <taxon>Bacillati</taxon>
        <taxon>Bacillota</taxon>
        <taxon>Negativicutes</taxon>
        <taxon>Selenomonadales</taxon>
        <taxon>Selenomonadaceae</taxon>
        <taxon>Selenomonas</taxon>
    </lineage>
</organism>
<dbReference type="Gene3D" id="3.90.1750.20">
    <property type="entry name" value="Putative Large Serine Recombinase, Chain B, Domain 2"/>
    <property type="match status" value="1"/>
</dbReference>
<evidence type="ECO:0000259" key="1">
    <source>
        <dbReference type="PROSITE" id="PS51736"/>
    </source>
</evidence>